<dbReference type="InterPro" id="IPR010351">
    <property type="entry name" value="DUF943"/>
</dbReference>
<dbReference type="AlphaFoldDB" id="A0A379RYM6"/>
<dbReference type="Proteomes" id="UP000254124">
    <property type="component" value="Unassembled WGS sequence"/>
</dbReference>
<evidence type="ECO:0000313" key="2">
    <source>
        <dbReference type="EMBL" id="SUG46293.1"/>
    </source>
</evidence>
<name>A0A379RYM6_SALER</name>
<sequence length="49" mass="5742">MNCENRFFEGNSPLTDKGKINWRLKNIDVLKEKYDIPKPSSSGYFTVIF</sequence>
<evidence type="ECO:0000313" key="3">
    <source>
        <dbReference type="Proteomes" id="UP000254124"/>
    </source>
</evidence>
<gene>
    <name evidence="1" type="ORF">NCTC7295_01260</name>
    <name evidence="2" type="ORF">NCTC8297_01506</name>
</gene>
<accession>A0A379RYM6</accession>
<protein>
    <submittedName>
        <fullName evidence="1">Enterobacterial putative membrane protein (DUF943)</fullName>
    </submittedName>
</protein>
<dbReference type="Pfam" id="PF06092">
    <property type="entry name" value="DUF943"/>
    <property type="match status" value="1"/>
</dbReference>
<dbReference type="Proteomes" id="UP000254741">
    <property type="component" value="Unassembled WGS sequence"/>
</dbReference>
<dbReference type="EMBL" id="UGWZ01000001">
    <property type="protein sequence ID" value="SUG13673.1"/>
    <property type="molecule type" value="Genomic_DNA"/>
</dbReference>
<evidence type="ECO:0000313" key="1">
    <source>
        <dbReference type="EMBL" id="SUG13673.1"/>
    </source>
</evidence>
<evidence type="ECO:0000313" key="4">
    <source>
        <dbReference type="Proteomes" id="UP000254741"/>
    </source>
</evidence>
<dbReference type="EMBL" id="UGXG01000002">
    <property type="protein sequence ID" value="SUG46293.1"/>
    <property type="molecule type" value="Genomic_DNA"/>
</dbReference>
<proteinExistence type="predicted"/>
<organism evidence="1 3">
    <name type="scientific">Salmonella enterica subsp. arizonae</name>
    <dbReference type="NCBI Taxonomy" id="59203"/>
    <lineage>
        <taxon>Bacteria</taxon>
        <taxon>Pseudomonadati</taxon>
        <taxon>Pseudomonadota</taxon>
        <taxon>Gammaproteobacteria</taxon>
        <taxon>Enterobacterales</taxon>
        <taxon>Enterobacteriaceae</taxon>
        <taxon>Salmonella</taxon>
    </lineage>
</organism>
<reference evidence="3 4" key="1">
    <citation type="submission" date="2018-06" db="EMBL/GenBank/DDBJ databases">
        <authorList>
            <consortium name="Pathogen Informatics"/>
            <person name="Doyle S."/>
        </authorList>
    </citation>
    <scope>NUCLEOTIDE SEQUENCE [LARGE SCALE GENOMIC DNA]</scope>
    <source>
        <strain evidence="1 3">NCTC7295</strain>
        <strain evidence="2 4">NCTC8297</strain>
    </source>
</reference>